<dbReference type="PANTHER" id="PTHR18968">
    <property type="entry name" value="THIAMINE PYROPHOSPHATE ENZYMES"/>
    <property type="match status" value="1"/>
</dbReference>
<dbReference type="CDD" id="cd07035">
    <property type="entry name" value="TPP_PYR_POX_like"/>
    <property type="match status" value="1"/>
</dbReference>
<feature type="domain" description="Thiamine pyrophosphate enzyme central" evidence="4">
    <location>
        <begin position="203"/>
        <end position="339"/>
    </location>
</feature>
<protein>
    <submittedName>
        <fullName evidence="7">Thiamine pyrophosphate-binding protein</fullName>
    </submittedName>
</protein>
<dbReference type="FunFam" id="3.40.50.970:FF:000007">
    <property type="entry name" value="Acetolactate synthase"/>
    <property type="match status" value="1"/>
</dbReference>
<dbReference type="RefSeq" id="WP_261514603.1">
    <property type="nucleotide sequence ID" value="NZ_JAODNV010000006.1"/>
</dbReference>
<evidence type="ECO:0000259" key="4">
    <source>
        <dbReference type="Pfam" id="PF00205"/>
    </source>
</evidence>
<evidence type="ECO:0000313" key="7">
    <source>
        <dbReference type="EMBL" id="MCT8989750.1"/>
    </source>
</evidence>
<dbReference type="NCBIfam" id="NF006052">
    <property type="entry name" value="PRK08199.1"/>
    <property type="match status" value="1"/>
</dbReference>
<evidence type="ECO:0000256" key="1">
    <source>
        <dbReference type="ARBA" id="ARBA00007812"/>
    </source>
</evidence>
<gene>
    <name evidence="7" type="ORF">NYR54_05515</name>
</gene>
<dbReference type="GO" id="GO:0009099">
    <property type="term" value="P:L-valine biosynthetic process"/>
    <property type="evidence" value="ECO:0007669"/>
    <property type="project" value="TreeGrafter"/>
</dbReference>
<dbReference type="InterPro" id="IPR029061">
    <property type="entry name" value="THDP-binding"/>
</dbReference>
<dbReference type="InterPro" id="IPR012000">
    <property type="entry name" value="Thiamin_PyroP_enz_cen_dom"/>
</dbReference>
<evidence type="ECO:0000313" key="8">
    <source>
        <dbReference type="Proteomes" id="UP001149009"/>
    </source>
</evidence>
<dbReference type="InterPro" id="IPR029035">
    <property type="entry name" value="DHS-like_NAD/FAD-binding_dom"/>
</dbReference>
<dbReference type="Gene3D" id="3.40.50.1220">
    <property type="entry name" value="TPP-binding domain"/>
    <property type="match status" value="1"/>
</dbReference>
<reference evidence="7" key="1">
    <citation type="submission" date="2022-08" db="EMBL/GenBank/DDBJ databases">
        <title>Chelativorans sichuanense sp. nov., a paraffin oil-degrading bacterium isolated from a mixture of oil-based drill cuttings and paddy soil.</title>
        <authorList>
            <person name="Yu J."/>
            <person name="Liu H."/>
            <person name="Chen Q."/>
        </authorList>
    </citation>
    <scope>NUCLEOTIDE SEQUENCE</scope>
    <source>
        <strain evidence="7">SCAU 2101</strain>
    </source>
</reference>
<dbReference type="AlphaFoldDB" id="A0A9X3AZ86"/>
<dbReference type="GO" id="GO:0050660">
    <property type="term" value="F:flavin adenine dinucleotide binding"/>
    <property type="evidence" value="ECO:0007669"/>
    <property type="project" value="TreeGrafter"/>
</dbReference>
<keyword evidence="2 3" id="KW-0786">Thiamine pyrophosphate</keyword>
<dbReference type="GO" id="GO:0009097">
    <property type="term" value="P:isoleucine biosynthetic process"/>
    <property type="evidence" value="ECO:0007669"/>
    <property type="project" value="TreeGrafter"/>
</dbReference>
<dbReference type="InterPro" id="IPR045229">
    <property type="entry name" value="TPP_enz"/>
</dbReference>
<evidence type="ECO:0000259" key="6">
    <source>
        <dbReference type="Pfam" id="PF02776"/>
    </source>
</evidence>
<feature type="domain" description="Thiamine pyrophosphate enzyme TPP-binding" evidence="5">
    <location>
        <begin position="396"/>
        <end position="541"/>
    </location>
</feature>
<dbReference type="Gene3D" id="3.40.50.970">
    <property type="match status" value="2"/>
</dbReference>
<evidence type="ECO:0000259" key="5">
    <source>
        <dbReference type="Pfam" id="PF02775"/>
    </source>
</evidence>
<dbReference type="SUPFAM" id="SSF52518">
    <property type="entry name" value="Thiamin diphosphate-binding fold (THDP-binding)"/>
    <property type="match status" value="2"/>
</dbReference>
<dbReference type="Pfam" id="PF00205">
    <property type="entry name" value="TPP_enzyme_M"/>
    <property type="match status" value="1"/>
</dbReference>
<proteinExistence type="inferred from homology"/>
<comment type="similarity">
    <text evidence="1 3">Belongs to the TPP enzyme family.</text>
</comment>
<evidence type="ECO:0000256" key="3">
    <source>
        <dbReference type="RuleBase" id="RU362132"/>
    </source>
</evidence>
<dbReference type="CDD" id="cd00568">
    <property type="entry name" value="TPP_enzymes"/>
    <property type="match status" value="1"/>
</dbReference>
<evidence type="ECO:0000256" key="2">
    <source>
        <dbReference type="ARBA" id="ARBA00023052"/>
    </source>
</evidence>
<sequence>MADAANTELSTSSRLRHGGRILIDQLALQGVERVFCVPGESYLAALDGLYDSGIQTIICRQEGGAAIMAEATGKLTGKPGVAFVTRGPGATNASAGVHVAFQDSTPMVLFVGQVARDQRDREAFQEVDYRAMYGPLAKWVAEIDLTERIPEYVSRAFHVAQSGRPGPVVLALPEDMLSTTAEVSDAPPASLVLNQTADEAVDMILEELAKAERPLAIAGGGGWSAEAAEHLARFAEAHDLPVGTSFRCQDYIDNRHPCYAGDVGVGINPALASRVKEADLLLVLGARLGEITTSGYTLVDVPAPRQRLVHIHPDPSELGRVYRPDLAIAARPADVLARLAARPSGKPTRRTAWLEAARADYERWQEPQETPGELKMEQVIHHLSATLDEDAIVTNGAGNYATWLHRYFRYKRWRTQLAPTSGSMGYGLPAAVAAKLACPNRQVICLAGDGCLQMTMQEFGTACQYGANIVVLVVNNGMYGTIRMHQERVYPGRVSGTTIRNPDFAAFARAYGAYGETVTRTADFAPALTRALEAGSPAILDLKIDPRALSSRQVLPE</sequence>
<dbReference type="EMBL" id="JAODNV010000006">
    <property type="protein sequence ID" value="MCT8989750.1"/>
    <property type="molecule type" value="Genomic_DNA"/>
</dbReference>
<dbReference type="GO" id="GO:0005948">
    <property type="term" value="C:acetolactate synthase complex"/>
    <property type="evidence" value="ECO:0007669"/>
    <property type="project" value="TreeGrafter"/>
</dbReference>
<organism evidence="7 8">
    <name type="scientific">Chelativorans petroleitrophicus</name>
    <dbReference type="NCBI Taxonomy" id="2975484"/>
    <lineage>
        <taxon>Bacteria</taxon>
        <taxon>Pseudomonadati</taxon>
        <taxon>Pseudomonadota</taxon>
        <taxon>Alphaproteobacteria</taxon>
        <taxon>Hyphomicrobiales</taxon>
        <taxon>Phyllobacteriaceae</taxon>
        <taxon>Chelativorans</taxon>
    </lineage>
</organism>
<dbReference type="GO" id="GO:0030976">
    <property type="term" value="F:thiamine pyrophosphate binding"/>
    <property type="evidence" value="ECO:0007669"/>
    <property type="project" value="InterPro"/>
</dbReference>
<feature type="domain" description="Thiamine pyrophosphate enzyme N-terminal TPP-binding" evidence="6">
    <location>
        <begin position="17"/>
        <end position="131"/>
    </location>
</feature>
<dbReference type="PROSITE" id="PS00187">
    <property type="entry name" value="TPP_ENZYMES"/>
    <property type="match status" value="1"/>
</dbReference>
<dbReference type="InterPro" id="IPR000399">
    <property type="entry name" value="TPP-bd_CS"/>
</dbReference>
<comment type="caution">
    <text evidence="7">The sequence shown here is derived from an EMBL/GenBank/DDBJ whole genome shotgun (WGS) entry which is preliminary data.</text>
</comment>
<dbReference type="GO" id="GO:0000287">
    <property type="term" value="F:magnesium ion binding"/>
    <property type="evidence" value="ECO:0007669"/>
    <property type="project" value="InterPro"/>
</dbReference>
<dbReference type="GO" id="GO:0003984">
    <property type="term" value="F:acetolactate synthase activity"/>
    <property type="evidence" value="ECO:0007669"/>
    <property type="project" value="TreeGrafter"/>
</dbReference>
<dbReference type="Pfam" id="PF02776">
    <property type="entry name" value="TPP_enzyme_N"/>
    <property type="match status" value="1"/>
</dbReference>
<dbReference type="SUPFAM" id="SSF52467">
    <property type="entry name" value="DHS-like NAD/FAD-binding domain"/>
    <property type="match status" value="1"/>
</dbReference>
<name>A0A9X3AZ86_9HYPH</name>
<dbReference type="InterPro" id="IPR011766">
    <property type="entry name" value="TPP_enzyme_TPP-bd"/>
</dbReference>
<dbReference type="InterPro" id="IPR012001">
    <property type="entry name" value="Thiamin_PyroP_enz_TPP-bd_dom"/>
</dbReference>
<dbReference type="Pfam" id="PF02775">
    <property type="entry name" value="TPP_enzyme_C"/>
    <property type="match status" value="1"/>
</dbReference>
<dbReference type="PANTHER" id="PTHR18968:SF120">
    <property type="entry name" value="ACETOLACTATE SYNTHASE LARGE SUBUNIT"/>
    <property type="match status" value="1"/>
</dbReference>
<accession>A0A9X3AZ86</accession>
<keyword evidence="8" id="KW-1185">Reference proteome</keyword>
<dbReference type="Proteomes" id="UP001149009">
    <property type="component" value="Unassembled WGS sequence"/>
</dbReference>